<dbReference type="SUPFAM" id="SSF55729">
    <property type="entry name" value="Acyl-CoA N-acyltransferases (Nat)"/>
    <property type="match status" value="1"/>
</dbReference>
<dbReference type="EMBL" id="CP034759">
    <property type="protein sequence ID" value="QBG36906.1"/>
    <property type="molecule type" value="Genomic_DNA"/>
</dbReference>
<dbReference type="Proteomes" id="UP000290244">
    <property type="component" value="Chromosome"/>
</dbReference>
<dbReference type="InterPro" id="IPR016181">
    <property type="entry name" value="Acyl_CoA_acyltransferase"/>
</dbReference>
<keyword evidence="2" id="KW-0808">Transferase</keyword>
<evidence type="ECO:0000313" key="2">
    <source>
        <dbReference type="EMBL" id="QBG36906.1"/>
    </source>
</evidence>
<evidence type="ECO:0000259" key="1">
    <source>
        <dbReference type="PROSITE" id="PS51186"/>
    </source>
</evidence>
<protein>
    <submittedName>
        <fullName evidence="2">GNAT family N-acetyltransferase</fullName>
    </submittedName>
</protein>
<dbReference type="CDD" id="cd04301">
    <property type="entry name" value="NAT_SF"/>
    <property type="match status" value="1"/>
</dbReference>
<keyword evidence="3" id="KW-1185">Reference proteome</keyword>
<sequence>MKLDKVTDKAEIKKYITLLYSELFGASSIPTDEAFEQIFAQLDNPNNPHEAYTLVDGSTVIAFFTLVESFAIFAQGKYGIINELWVNQAYRSQGVGQKVISEICNIARQRHWQRVDVSAPADAKWDRTFSFYQKNGFTFTGRKLKISP</sequence>
<dbReference type="RefSeq" id="WP_130603504.1">
    <property type="nucleotide sequence ID" value="NZ_CP034759.1"/>
</dbReference>
<proteinExistence type="predicted"/>
<accession>A0A4P6P5F6</accession>
<dbReference type="KEGG" id="lsd:EMK97_14845"/>
<dbReference type="Gene3D" id="3.40.630.30">
    <property type="match status" value="1"/>
</dbReference>
<reference evidence="2 3" key="1">
    <citation type="submission" date="2018-12" db="EMBL/GenBank/DDBJ databases">
        <title>Complete genome of Litorilituus sediminis.</title>
        <authorList>
            <person name="Liu A."/>
            <person name="Rong J."/>
        </authorList>
    </citation>
    <scope>NUCLEOTIDE SEQUENCE [LARGE SCALE GENOMIC DNA]</scope>
    <source>
        <strain evidence="2 3">JCM 17549</strain>
    </source>
</reference>
<dbReference type="GO" id="GO:0016747">
    <property type="term" value="F:acyltransferase activity, transferring groups other than amino-acyl groups"/>
    <property type="evidence" value="ECO:0007669"/>
    <property type="project" value="InterPro"/>
</dbReference>
<organism evidence="2 3">
    <name type="scientific">Litorilituus sediminis</name>
    <dbReference type="NCBI Taxonomy" id="718192"/>
    <lineage>
        <taxon>Bacteria</taxon>
        <taxon>Pseudomonadati</taxon>
        <taxon>Pseudomonadota</taxon>
        <taxon>Gammaproteobacteria</taxon>
        <taxon>Alteromonadales</taxon>
        <taxon>Colwelliaceae</taxon>
        <taxon>Litorilituus</taxon>
    </lineage>
</organism>
<name>A0A4P6P5F6_9GAMM</name>
<gene>
    <name evidence="2" type="ORF">EMK97_14845</name>
</gene>
<dbReference type="InterPro" id="IPR000182">
    <property type="entry name" value="GNAT_dom"/>
</dbReference>
<dbReference type="Pfam" id="PF00583">
    <property type="entry name" value="Acetyltransf_1"/>
    <property type="match status" value="1"/>
</dbReference>
<feature type="domain" description="N-acetyltransferase" evidence="1">
    <location>
        <begin position="1"/>
        <end position="148"/>
    </location>
</feature>
<dbReference type="OrthoDB" id="9789605at2"/>
<dbReference type="PROSITE" id="PS51186">
    <property type="entry name" value="GNAT"/>
    <property type="match status" value="1"/>
</dbReference>
<dbReference type="AlphaFoldDB" id="A0A4P6P5F6"/>
<evidence type="ECO:0000313" key="3">
    <source>
        <dbReference type="Proteomes" id="UP000290244"/>
    </source>
</evidence>